<keyword evidence="1" id="KW-0812">Transmembrane</keyword>
<evidence type="ECO:0000313" key="3">
    <source>
        <dbReference type="Proteomes" id="UP000218231"/>
    </source>
</evidence>
<comment type="caution">
    <text evidence="2">The sequence shown here is derived from an EMBL/GenBank/DDBJ whole genome shotgun (WGS) entry which is preliminary data.</text>
</comment>
<proteinExistence type="predicted"/>
<feature type="transmembrane region" description="Helical" evidence="1">
    <location>
        <begin position="101"/>
        <end position="122"/>
    </location>
</feature>
<accession>A0A2A2J2Z3</accession>
<sequence>MAEKHTAVKVSRQITKIFEIAIFQVEDEIEPNTPPPYMDPANAQYKKKMSRIHKQSITVDSHSKRCEHCGAYPQLQQPQQVHMIWPPPRPADHIHQDSTKFIGYILLIAVVVFLVFAACKYIS</sequence>
<reference evidence="2 3" key="1">
    <citation type="journal article" date="2017" name="Curr. Biol.">
        <title>Genome architecture and evolution of a unichromosomal asexual nematode.</title>
        <authorList>
            <person name="Fradin H."/>
            <person name="Zegar C."/>
            <person name="Gutwein M."/>
            <person name="Lucas J."/>
            <person name="Kovtun M."/>
            <person name="Corcoran D."/>
            <person name="Baugh L.R."/>
            <person name="Kiontke K."/>
            <person name="Gunsalus K."/>
            <person name="Fitch D.H."/>
            <person name="Piano F."/>
        </authorList>
    </citation>
    <scope>NUCLEOTIDE SEQUENCE [LARGE SCALE GENOMIC DNA]</scope>
    <source>
        <strain evidence="2">PF1309</strain>
    </source>
</reference>
<keyword evidence="1" id="KW-1133">Transmembrane helix</keyword>
<dbReference type="OrthoDB" id="5772828at2759"/>
<dbReference type="EMBL" id="LIAE01010736">
    <property type="protein sequence ID" value="PAV55959.1"/>
    <property type="molecule type" value="Genomic_DNA"/>
</dbReference>
<dbReference type="AlphaFoldDB" id="A0A2A2J2Z3"/>
<keyword evidence="3" id="KW-1185">Reference proteome</keyword>
<evidence type="ECO:0000256" key="1">
    <source>
        <dbReference type="SAM" id="Phobius"/>
    </source>
</evidence>
<organism evidence="2 3">
    <name type="scientific">Diploscapter pachys</name>
    <dbReference type="NCBI Taxonomy" id="2018661"/>
    <lineage>
        <taxon>Eukaryota</taxon>
        <taxon>Metazoa</taxon>
        <taxon>Ecdysozoa</taxon>
        <taxon>Nematoda</taxon>
        <taxon>Chromadorea</taxon>
        <taxon>Rhabditida</taxon>
        <taxon>Rhabditina</taxon>
        <taxon>Rhabditomorpha</taxon>
        <taxon>Rhabditoidea</taxon>
        <taxon>Rhabditidae</taxon>
        <taxon>Diploscapter</taxon>
    </lineage>
</organism>
<gene>
    <name evidence="2" type="ORF">WR25_14489</name>
</gene>
<dbReference type="STRING" id="2018661.A0A2A2J2Z3"/>
<keyword evidence="1" id="KW-0472">Membrane</keyword>
<name>A0A2A2J2Z3_9BILA</name>
<protein>
    <submittedName>
        <fullName evidence="2">Uncharacterized protein</fullName>
    </submittedName>
</protein>
<evidence type="ECO:0000313" key="2">
    <source>
        <dbReference type="EMBL" id="PAV55959.1"/>
    </source>
</evidence>
<dbReference type="Proteomes" id="UP000218231">
    <property type="component" value="Unassembled WGS sequence"/>
</dbReference>